<dbReference type="Proteomes" id="UP001151760">
    <property type="component" value="Unassembled WGS sequence"/>
</dbReference>
<name>A0ABQ5CY25_9ASTR</name>
<reference evidence="2" key="1">
    <citation type="journal article" date="2022" name="Int. J. Mol. Sci.">
        <title>Draft Genome of Tanacetum Coccineum: Genomic Comparison of Closely Related Tanacetum-Family Plants.</title>
        <authorList>
            <person name="Yamashiro T."/>
            <person name="Shiraishi A."/>
            <person name="Nakayama K."/>
            <person name="Satake H."/>
        </authorList>
    </citation>
    <scope>NUCLEOTIDE SEQUENCE</scope>
</reference>
<feature type="transmembrane region" description="Helical" evidence="1">
    <location>
        <begin position="48"/>
        <end position="78"/>
    </location>
</feature>
<keyword evidence="1" id="KW-0812">Transmembrane</keyword>
<keyword evidence="1" id="KW-0472">Membrane</keyword>
<evidence type="ECO:0000256" key="1">
    <source>
        <dbReference type="SAM" id="Phobius"/>
    </source>
</evidence>
<reference evidence="2" key="2">
    <citation type="submission" date="2022-01" db="EMBL/GenBank/DDBJ databases">
        <authorList>
            <person name="Yamashiro T."/>
            <person name="Shiraishi A."/>
            <person name="Satake H."/>
            <person name="Nakayama K."/>
        </authorList>
    </citation>
    <scope>NUCLEOTIDE SEQUENCE</scope>
</reference>
<organism evidence="2 3">
    <name type="scientific">Tanacetum coccineum</name>
    <dbReference type="NCBI Taxonomy" id="301880"/>
    <lineage>
        <taxon>Eukaryota</taxon>
        <taxon>Viridiplantae</taxon>
        <taxon>Streptophyta</taxon>
        <taxon>Embryophyta</taxon>
        <taxon>Tracheophyta</taxon>
        <taxon>Spermatophyta</taxon>
        <taxon>Magnoliopsida</taxon>
        <taxon>eudicotyledons</taxon>
        <taxon>Gunneridae</taxon>
        <taxon>Pentapetalae</taxon>
        <taxon>asterids</taxon>
        <taxon>campanulids</taxon>
        <taxon>Asterales</taxon>
        <taxon>Asteraceae</taxon>
        <taxon>Asteroideae</taxon>
        <taxon>Anthemideae</taxon>
        <taxon>Anthemidinae</taxon>
        <taxon>Tanacetum</taxon>
    </lineage>
</organism>
<gene>
    <name evidence="2" type="ORF">Tco_0922444</name>
</gene>
<comment type="caution">
    <text evidence="2">The sequence shown here is derived from an EMBL/GenBank/DDBJ whole genome shotgun (WGS) entry which is preliminary data.</text>
</comment>
<keyword evidence="3" id="KW-1185">Reference proteome</keyword>
<sequence>MKVEALSMCGLVAMGGVVITSCGGTELGGVPRVSVVVMKVEALSMCGLVAIGGVVITLGAGLQVCFACMEAGCIILLVSVDACASMGDYGSEIDIKSREGYLEDVAERNSIDYAYDSSLA</sequence>
<evidence type="ECO:0000313" key="3">
    <source>
        <dbReference type="Proteomes" id="UP001151760"/>
    </source>
</evidence>
<dbReference type="PROSITE" id="PS51257">
    <property type="entry name" value="PROKAR_LIPOPROTEIN"/>
    <property type="match status" value="1"/>
</dbReference>
<proteinExistence type="predicted"/>
<keyword evidence="1" id="KW-1133">Transmembrane helix</keyword>
<accession>A0ABQ5CY25</accession>
<dbReference type="EMBL" id="BQNB010014755">
    <property type="protein sequence ID" value="GJT32025.1"/>
    <property type="molecule type" value="Genomic_DNA"/>
</dbReference>
<protein>
    <submittedName>
        <fullName evidence="2">Uncharacterized protein</fullName>
    </submittedName>
</protein>
<evidence type="ECO:0000313" key="2">
    <source>
        <dbReference type="EMBL" id="GJT32025.1"/>
    </source>
</evidence>